<protein>
    <submittedName>
        <fullName evidence="1">Uncharacterized protein</fullName>
    </submittedName>
</protein>
<reference evidence="1" key="1">
    <citation type="submission" date="2018-05" db="EMBL/GenBank/DDBJ databases">
        <title>Draft genome of Mucuna pruriens seed.</title>
        <authorList>
            <person name="Nnadi N.E."/>
            <person name="Vos R."/>
            <person name="Hasami M.H."/>
            <person name="Devisetty U.K."/>
            <person name="Aguiy J.C."/>
        </authorList>
    </citation>
    <scope>NUCLEOTIDE SEQUENCE [LARGE SCALE GENOMIC DNA]</scope>
    <source>
        <strain evidence="1">JCA_2017</strain>
    </source>
</reference>
<evidence type="ECO:0000313" key="1">
    <source>
        <dbReference type="EMBL" id="RDX96863.1"/>
    </source>
</evidence>
<accession>A0A371H2I5</accession>
<dbReference type="AlphaFoldDB" id="A0A371H2I5"/>
<feature type="non-terminal residue" evidence="1">
    <location>
        <position position="1"/>
    </location>
</feature>
<gene>
    <name evidence="1" type="ORF">CR513_20433</name>
</gene>
<organism evidence="1 2">
    <name type="scientific">Mucuna pruriens</name>
    <name type="common">Velvet bean</name>
    <name type="synonym">Dolichos pruriens</name>
    <dbReference type="NCBI Taxonomy" id="157652"/>
    <lineage>
        <taxon>Eukaryota</taxon>
        <taxon>Viridiplantae</taxon>
        <taxon>Streptophyta</taxon>
        <taxon>Embryophyta</taxon>
        <taxon>Tracheophyta</taxon>
        <taxon>Spermatophyta</taxon>
        <taxon>Magnoliopsida</taxon>
        <taxon>eudicotyledons</taxon>
        <taxon>Gunneridae</taxon>
        <taxon>Pentapetalae</taxon>
        <taxon>rosids</taxon>
        <taxon>fabids</taxon>
        <taxon>Fabales</taxon>
        <taxon>Fabaceae</taxon>
        <taxon>Papilionoideae</taxon>
        <taxon>50 kb inversion clade</taxon>
        <taxon>NPAAA clade</taxon>
        <taxon>indigoferoid/millettioid clade</taxon>
        <taxon>Phaseoleae</taxon>
        <taxon>Mucuna</taxon>
    </lineage>
</organism>
<dbReference type="Proteomes" id="UP000257109">
    <property type="component" value="Unassembled WGS sequence"/>
</dbReference>
<evidence type="ECO:0000313" key="2">
    <source>
        <dbReference type="Proteomes" id="UP000257109"/>
    </source>
</evidence>
<keyword evidence="2" id="KW-1185">Reference proteome</keyword>
<comment type="caution">
    <text evidence="1">The sequence shown here is derived from an EMBL/GenBank/DDBJ whole genome shotgun (WGS) entry which is preliminary data.</text>
</comment>
<dbReference type="EMBL" id="QJKJ01003795">
    <property type="protein sequence ID" value="RDX96863.1"/>
    <property type="molecule type" value="Genomic_DNA"/>
</dbReference>
<name>A0A371H2I5_MUCPR</name>
<proteinExistence type="predicted"/>
<sequence length="110" mass="12742">MEGKKFLVQDLNKFRWRTNVRDRKHHTIKPQKIFRFEDLTSFTLLTSTGDLANSQEVIARPKGYCVQVSVQEETNNIKKEGEKFKACLVVQGFFSCCETYFHQGNVGFSS</sequence>